<dbReference type="SUPFAM" id="SSF56281">
    <property type="entry name" value="Metallo-hydrolase/oxidoreductase"/>
    <property type="match status" value="1"/>
</dbReference>
<comment type="function">
    <text evidence="2">Counteracts the endogenous Pycsar antiviral defense system. Phosphodiesterase that enables metal-dependent hydrolysis of host cyclic nucleotide Pycsar defense signals such as cCMP and cUMP.</text>
</comment>
<dbReference type="InterPro" id="IPR001279">
    <property type="entry name" value="Metallo-B-lactamas"/>
</dbReference>
<dbReference type="PANTHER" id="PTHR42663">
    <property type="entry name" value="HYDROLASE C777.06C-RELATED-RELATED"/>
    <property type="match status" value="1"/>
</dbReference>
<dbReference type="EMBL" id="BORT01000024">
    <property type="protein sequence ID" value="GIO49733.1"/>
    <property type="molecule type" value="Genomic_DNA"/>
</dbReference>
<feature type="domain" description="Metallo-beta-lactamase" evidence="4">
    <location>
        <begin position="19"/>
        <end position="219"/>
    </location>
</feature>
<gene>
    <name evidence="5" type="ORF">J34TS1_44980</name>
</gene>
<reference evidence="5 6" key="1">
    <citation type="submission" date="2021-03" db="EMBL/GenBank/DDBJ databases">
        <title>Antimicrobial resistance genes in bacteria isolated from Japanese honey, and their potential for conferring macrolide and lincosamide resistance in the American foulbrood pathogen Paenibacillus larvae.</title>
        <authorList>
            <person name="Okamoto M."/>
            <person name="Kumagai M."/>
            <person name="Kanamori H."/>
            <person name="Takamatsu D."/>
        </authorList>
    </citation>
    <scope>NUCLEOTIDE SEQUENCE [LARGE SCALE GENOMIC DNA]</scope>
    <source>
        <strain evidence="5 6">J34TS1</strain>
    </source>
</reference>
<comment type="caution">
    <text evidence="5">The sequence shown here is derived from an EMBL/GenBank/DDBJ whole genome shotgun (WGS) entry which is preliminary data.</text>
</comment>
<evidence type="ECO:0000313" key="6">
    <source>
        <dbReference type="Proteomes" id="UP000682811"/>
    </source>
</evidence>
<dbReference type="Pfam" id="PF23023">
    <property type="entry name" value="Anti-Pycsar_Apyc1"/>
    <property type="match status" value="1"/>
</dbReference>
<dbReference type="GO" id="GO:0046872">
    <property type="term" value="F:metal ion binding"/>
    <property type="evidence" value="ECO:0007669"/>
    <property type="project" value="UniProtKB-KW"/>
</dbReference>
<keyword evidence="5" id="KW-0378">Hydrolase</keyword>
<dbReference type="AlphaFoldDB" id="A0A919YHJ2"/>
<dbReference type="GO" id="GO:0016787">
    <property type="term" value="F:hydrolase activity"/>
    <property type="evidence" value="ECO:0007669"/>
    <property type="project" value="UniProtKB-KW"/>
</dbReference>
<evidence type="ECO:0000256" key="2">
    <source>
        <dbReference type="ARBA" id="ARBA00034301"/>
    </source>
</evidence>
<dbReference type="Proteomes" id="UP000682811">
    <property type="component" value="Unassembled WGS sequence"/>
</dbReference>
<dbReference type="RefSeq" id="WP_212980126.1">
    <property type="nucleotide sequence ID" value="NZ_AP025343.1"/>
</dbReference>
<dbReference type="InterPro" id="IPR036866">
    <property type="entry name" value="RibonucZ/Hydroxyglut_hydro"/>
</dbReference>
<accession>A0A919YHJ2</accession>
<comment type="catalytic activity">
    <reaction evidence="1">
        <text>3',5'-cyclic CMP + H2O = CMP + H(+)</text>
        <dbReference type="Rhea" id="RHEA:72675"/>
        <dbReference type="ChEBI" id="CHEBI:15377"/>
        <dbReference type="ChEBI" id="CHEBI:15378"/>
        <dbReference type="ChEBI" id="CHEBI:58003"/>
        <dbReference type="ChEBI" id="CHEBI:60377"/>
    </reaction>
    <physiologicalReaction direction="left-to-right" evidence="1">
        <dbReference type="Rhea" id="RHEA:72676"/>
    </physiologicalReaction>
</comment>
<dbReference type="PANTHER" id="PTHR42663:SF6">
    <property type="entry name" value="HYDROLASE C777.06C-RELATED"/>
    <property type="match status" value="1"/>
</dbReference>
<dbReference type="SMART" id="SM00849">
    <property type="entry name" value="Lactamase_B"/>
    <property type="match status" value="1"/>
</dbReference>
<comment type="catalytic activity">
    <reaction evidence="3">
        <text>3',5'-cyclic UMP + H2O = UMP + H(+)</text>
        <dbReference type="Rhea" id="RHEA:70575"/>
        <dbReference type="ChEBI" id="CHEBI:15377"/>
        <dbReference type="ChEBI" id="CHEBI:15378"/>
        <dbReference type="ChEBI" id="CHEBI:57865"/>
        <dbReference type="ChEBI" id="CHEBI:184387"/>
    </reaction>
    <physiologicalReaction direction="left-to-right" evidence="3">
        <dbReference type="Rhea" id="RHEA:70576"/>
    </physiologicalReaction>
</comment>
<sequence>MTLELQMIGTGSAFAKTYFNNNALLRDGDYTLLIDCGVTAPLALHRLGKSFSDVDAVLITHIHADHVGGLEELAFKMKYTYKRKIKLYIAESLASLLWEHSLKGGLYQAREITRLEDLFEVCPLAADQPYSISENIKVELIPTKHIPGKSSYSLYINDRIFYSSDMVYNPELLKHLTEKRGCKMILHECQLEGHGEVHTTLDELKRLPEEIRGMIYLMHYGDNKDEYLDQTEGMTFMEQGRIYKL</sequence>
<keyword evidence="6" id="KW-1185">Reference proteome</keyword>
<evidence type="ECO:0000256" key="3">
    <source>
        <dbReference type="ARBA" id="ARBA00048505"/>
    </source>
</evidence>
<dbReference type="Gene3D" id="3.60.15.10">
    <property type="entry name" value="Ribonuclease Z/Hydroxyacylglutathione hydrolase-like"/>
    <property type="match status" value="1"/>
</dbReference>
<evidence type="ECO:0000259" key="4">
    <source>
        <dbReference type="SMART" id="SM00849"/>
    </source>
</evidence>
<protein>
    <submittedName>
        <fullName evidence="5">MBL fold hydrolase</fullName>
    </submittedName>
</protein>
<proteinExistence type="predicted"/>
<evidence type="ECO:0000313" key="5">
    <source>
        <dbReference type="EMBL" id="GIO49733.1"/>
    </source>
</evidence>
<name>A0A919YHJ2_9BACL</name>
<evidence type="ECO:0000256" key="1">
    <source>
        <dbReference type="ARBA" id="ARBA00034221"/>
    </source>
</evidence>
<organism evidence="5 6">
    <name type="scientific">Paenibacillus azoreducens</name>
    <dbReference type="NCBI Taxonomy" id="116718"/>
    <lineage>
        <taxon>Bacteria</taxon>
        <taxon>Bacillati</taxon>
        <taxon>Bacillota</taxon>
        <taxon>Bacilli</taxon>
        <taxon>Bacillales</taxon>
        <taxon>Paenibacillaceae</taxon>
        <taxon>Paenibacillus</taxon>
    </lineage>
</organism>